<dbReference type="EMBL" id="RSCL01000010">
    <property type="protein sequence ID" value="RUT04692.1"/>
    <property type="molecule type" value="Genomic_DNA"/>
</dbReference>
<dbReference type="Proteomes" id="UP000271624">
    <property type="component" value="Unassembled WGS sequence"/>
</dbReference>
<evidence type="ECO:0000313" key="3">
    <source>
        <dbReference type="Proteomes" id="UP000271624"/>
    </source>
</evidence>
<comment type="caution">
    <text evidence="2">The sequence shown here is derived from an EMBL/GenBank/DDBJ whole genome shotgun (WGS) entry which is preliminary data.</text>
</comment>
<accession>A0A3S1CJE3</accession>
<dbReference type="OrthoDB" id="110463at2"/>
<dbReference type="RefSeq" id="WP_127082667.1">
    <property type="nucleotide sequence ID" value="NZ_RSCL01000010.1"/>
</dbReference>
<organism evidence="2 3">
    <name type="scientific">Dulcicalothrix desertica PCC 7102</name>
    <dbReference type="NCBI Taxonomy" id="232991"/>
    <lineage>
        <taxon>Bacteria</taxon>
        <taxon>Bacillati</taxon>
        <taxon>Cyanobacteriota</taxon>
        <taxon>Cyanophyceae</taxon>
        <taxon>Nostocales</taxon>
        <taxon>Calotrichaceae</taxon>
        <taxon>Dulcicalothrix</taxon>
    </lineage>
</organism>
<proteinExistence type="predicted"/>
<reference evidence="2" key="1">
    <citation type="submission" date="2018-12" db="EMBL/GenBank/DDBJ databases">
        <authorList>
            <person name="Will S."/>
            <person name="Neumann-Schaal M."/>
            <person name="Henke P."/>
        </authorList>
    </citation>
    <scope>NUCLEOTIDE SEQUENCE</scope>
    <source>
        <strain evidence="2">PCC 7102</strain>
    </source>
</reference>
<reference evidence="2" key="2">
    <citation type="journal article" date="2019" name="Genome Biol. Evol.">
        <title>Day and night: Metabolic profiles and evolutionary relationships of six axenic non-marine cyanobacteria.</title>
        <authorList>
            <person name="Will S.E."/>
            <person name="Henke P."/>
            <person name="Boedeker C."/>
            <person name="Huang S."/>
            <person name="Brinkmann H."/>
            <person name="Rohde M."/>
            <person name="Jarek M."/>
            <person name="Friedl T."/>
            <person name="Seufert S."/>
            <person name="Schumacher M."/>
            <person name="Overmann J."/>
            <person name="Neumann-Schaal M."/>
            <person name="Petersen J."/>
        </authorList>
    </citation>
    <scope>NUCLEOTIDE SEQUENCE [LARGE SCALE GENOMIC DNA]</scope>
    <source>
        <strain evidence="2">PCC 7102</strain>
    </source>
</reference>
<feature type="domain" description="Spore protein YkvP/CgeB glycosyl transferase-like" evidence="1">
    <location>
        <begin position="194"/>
        <end position="316"/>
    </location>
</feature>
<dbReference type="AlphaFoldDB" id="A0A3S1CJE3"/>
<name>A0A3S1CJE3_9CYAN</name>
<evidence type="ECO:0000259" key="1">
    <source>
        <dbReference type="Pfam" id="PF13524"/>
    </source>
</evidence>
<sequence length="324" mass="37676">MINRILIHNTKTTNNNYHLLHSLWQAFKETSLQIQISQPQTLQLFIKNFQPELIICFGGEQISPTIEHLKLPNTKWILWTTEDPFEINFNKQIAKHFDIVLTSDKASQNLYSHPHCYYLPFAASKNWFYHPVIKQPSKLLYDLIFIGTAWPNRISFLKELISLLKQNHLTSRFILPTNSHIPQDTLSDIDIIKFERDFRLAPTDLANLQNHSLFALTLFRDFSGDGNPRPQSSPTNRFYETALAGTGQIIVSNDISIPEFYPEIKDHIFQLQNAHEIIDTITYVKENFEIRNCAASSVQQFVIDNHSYLHRVRELLKIVDSLNS</sequence>
<protein>
    <recommendedName>
        <fullName evidence="1">Spore protein YkvP/CgeB glycosyl transferase-like domain-containing protein</fullName>
    </recommendedName>
</protein>
<gene>
    <name evidence="2" type="ORF">DSM106972_042610</name>
</gene>
<evidence type="ECO:0000313" key="2">
    <source>
        <dbReference type="EMBL" id="RUT04692.1"/>
    </source>
</evidence>
<dbReference type="Pfam" id="PF13524">
    <property type="entry name" value="Glyco_trans_1_2"/>
    <property type="match status" value="1"/>
</dbReference>
<dbReference type="InterPro" id="IPR055259">
    <property type="entry name" value="YkvP/CgeB_Glyco_trans-like"/>
</dbReference>
<keyword evidence="3" id="KW-1185">Reference proteome</keyword>